<accession>A0A4R1BPH9</accession>
<dbReference type="OrthoDB" id="8536337at2"/>
<name>A0A4R1BPH9_9PROT</name>
<evidence type="ECO:0000313" key="3">
    <source>
        <dbReference type="Proteomes" id="UP000295443"/>
    </source>
</evidence>
<evidence type="ECO:0000313" key="2">
    <source>
        <dbReference type="EMBL" id="TCJ19519.1"/>
    </source>
</evidence>
<reference evidence="2 3" key="1">
    <citation type="submission" date="2019-03" db="EMBL/GenBank/DDBJ databases">
        <title>Genome sequence of Thiobacillaceae bacterium LSR1, a sulfur-oxidizing bacterium isolated from freshwater sediment.</title>
        <authorList>
            <person name="Li S."/>
        </authorList>
    </citation>
    <scope>NUCLEOTIDE SEQUENCE [LARGE SCALE GENOMIC DNA]</scope>
    <source>
        <strain evidence="2 3">LSR1</strain>
    </source>
</reference>
<keyword evidence="1" id="KW-0472">Membrane</keyword>
<keyword evidence="3" id="KW-1185">Reference proteome</keyword>
<dbReference type="PIRSF" id="PIRSF004923">
    <property type="entry name" value="RseC"/>
    <property type="match status" value="1"/>
</dbReference>
<feature type="transmembrane region" description="Helical" evidence="1">
    <location>
        <begin position="101"/>
        <end position="118"/>
    </location>
</feature>
<protein>
    <submittedName>
        <fullName evidence="2">Fis family transcriptional regulator</fullName>
    </submittedName>
</protein>
<dbReference type="RefSeq" id="WP_131444515.1">
    <property type="nucleotide sequence ID" value="NZ_SJZB01000007.1"/>
</dbReference>
<evidence type="ECO:0000256" key="1">
    <source>
        <dbReference type="SAM" id="Phobius"/>
    </source>
</evidence>
<dbReference type="Proteomes" id="UP000295443">
    <property type="component" value="Unassembled WGS sequence"/>
</dbReference>
<dbReference type="InterPro" id="IPR026268">
    <property type="entry name" value="RseC"/>
</dbReference>
<keyword evidence="1" id="KW-1133">Transmembrane helix</keyword>
<sequence>MIENSARVVRVEGDIAWVRSESPSSCGACGGKGCGSSTFARMLHPHEPEYAVSNPIDAEPGDNVVVGIEEGSLLRAALSAYVVPLLLLLLGALLGGNWGEGWAVAGGVAGLAVAALWLKRRHAATAPVILRRGSAGCSVA</sequence>
<organism evidence="2 3">
    <name type="scientific">Parasulfuritortus cantonensis</name>
    <dbReference type="NCBI Taxonomy" id="2528202"/>
    <lineage>
        <taxon>Bacteria</taxon>
        <taxon>Pseudomonadati</taxon>
        <taxon>Pseudomonadota</taxon>
        <taxon>Betaproteobacteria</taxon>
        <taxon>Nitrosomonadales</taxon>
        <taxon>Thiobacillaceae</taxon>
        <taxon>Parasulfuritortus</taxon>
    </lineage>
</organism>
<dbReference type="Pfam" id="PF04246">
    <property type="entry name" value="RseC_MucC"/>
    <property type="match status" value="1"/>
</dbReference>
<proteinExistence type="predicted"/>
<dbReference type="AlphaFoldDB" id="A0A4R1BPH9"/>
<dbReference type="EMBL" id="SJZB01000007">
    <property type="protein sequence ID" value="TCJ19519.1"/>
    <property type="molecule type" value="Genomic_DNA"/>
</dbReference>
<dbReference type="PANTHER" id="PTHR35867:SF1">
    <property type="entry name" value="PROTEIN RSEC"/>
    <property type="match status" value="1"/>
</dbReference>
<dbReference type="PANTHER" id="PTHR35867">
    <property type="entry name" value="PROTEIN RSEC"/>
    <property type="match status" value="1"/>
</dbReference>
<comment type="caution">
    <text evidence="2">The sequence shown here is derived from an EMBL/GenBank/DDBJ whole genome shotgun (WGS) entry which is preliminary data.</text>
</comment>
<gene>
    <name evidence="2" type="ORF">EZJ19_01390</name>
</gene>
<keyword evidence="1" id="KW-0812">Transmembrane</keyword>
<feature type="transmembrane region" description="Helical" evidence="1">
    <location>
        <begin position="76"/>
        <end position="95"/>
    </location>
</feature>
<dbReference type="InterPro" id="IPR007359">
    <property type="entry name" value="SigmaE_reg_RseC_MucC"/>
</dbReference>